<feature type="region of interest" description="Disordered" evidence="2">
    <location>
        <begin position="265"/>
        <end position="290"/>
    </location>
</feature>
<feature type="compositionally biased region" description="Polar residues" evidence="2">
    <location>
        <begin position="375"/>
        <end position="384"/>
    </location>
</feature>
<gene>
    <name evidence="3" type="ORF">C1645_784760</name>
</gene>
<feature type="compositionally biased region" description="Low complexity" evidence="2">
    <location>
        <begin position="334"/>
        <end position="351"/>
    </location>
</feature>
<reference evidence="3 4" key="1">
    <citation type="submission" date="2018-06" db="EMBL/GenBank/DDBJ databases">
        <title>Comparative genomics reveals the genomic features of Rhizophagus irregularis, R. cerebriforme, R. diaphanum and Gigaspora rosea, and their symbiotic lifestyle signature.</title>
        <authorList>
            <person name="Morin E."/>
            <person name="San Clemente H."/>
            <person name="Chen E.C.H."/>
            <person name="De La Providencia I."/>
            <person name="Hainaut M."/>
            <person name="Kuo A."/>
            <person name="Kohler A."/>
            <person name="Murat C."/>
            <person name="Tang N."/>
            <person name="Roy S."/>
            <person name="Loubradou J."/>
            <person name="Henrissat B."/>
            <person name="Grigoriev I.V."/>
            <person name="Corradi N."/>
            <person name="Roux C."/>
            <person name="Martin F.M."/>
        </authorList>
    </citation>
    <scope>NUCLEOTIDE SEQUENCE [LARGE SCALE GENOMIC DNA]</scope>
    <source>
        <strain evidence="3 4">DAOM 227022</strain>
    </source>
</reference>
<keyword evidence="4" id="KW-1185">Reference proteome</keyword>
<feature type="region of interest" description="Disordered" evidence="2">
    <location>
        <begin position="334"/>
        <end position="355"/>
    </location>
</feature>
<dbReference type="OrthoDB" id="2422919at2759"/>
<sequence>MAEPKFDEKSAVELSPEIKSSLDLIQDATLVHVHNNHDEILSFSQKLNIASPHMPPHQYLVDSEDEMDESDDDQDDYDFVNDDDYDDDSDIDDNDFNEKIKLQVFNRPPSRLGRPVSNPYKRTTKKNGPSLDRIKMENAFLKNQNNKLAQELEQCRLTIQALKNIVGQKDIALQTSQSENQKAILQIRVLEALMLSKHSKDGSIIVRSGGVGGNNYISRNPVSQESDSIATAPQVPLNQELSPTLTQPPILQTVTDSLEISEVVDNKNNDDNDDDENLIPPPLPPKRTNRHNIRRWSIDFGTNNHLGHDDEGEEMIPMNISTNITQITSSDDTTIISSSGTVPSSSTLTPSNNDLQRTIPRLLKRRTGDIIQSLASCRPSSTKNGYDHSPPSTPSERDSDDSNESVTNEKSTKKRKSAQQNLSKLRKIFLR</sequence>
<dbReference type="Proteomes" id="UP000265703">
    <property type="component" value="Unassembled WGS sequence"/>
</dbReference>
<feature type="region of interest" description="Disordered" evidence="2">
    <location>
        <begin position="108"/>
        <end position="129"/>
    </location>
</feature>
<dbReference type="EMBL" id="QKYT01000515">
    <property type="protein sequence ID" value="RIA84144.1"/>
    <property type="molecule type" value="Genomic_DNA"/>
</dbReference>
<keyword evidence="1" id="KW-0175">Coiled coil</keyword>
<protein>
    <submittedName>
        <fullName evidence="3">Uncharacterized protein</fullName>
    </submittedName>
</protein>
<evidence type="ECO:0000313" key="3">
    <source>
        <dbReference type="EMBL" id="RIA84144.1"/>
    </source>
</evidence>
<name>A0A397SNE1_9GLOM</name>
<dbReference type="AlphaFoldDB" id="A0A397SNE1"/>
<comment type="caution">
    <text evidence="3">The sequence shown here is derived from an EMBL/GenBank/DDBJ whole genome shotgun (WGS) entry which is preliminary data.</text>
</comment>
<proteinExistence type="predicted"/>
<feature type="region of interest" description="Disordered" evidence="2">
    <location>
        <begin position="64"/>
        <end position="88"/>
    </location>
</feature>
<evidence type="ECO:0000313" key="4">
    <source>
        <dbReference type="Proteomes" id="UP000265703"/>
    </source>
</evidence>
<feature type="region of interest" description="Disordered" evidence="2">
    <location>
        <begin position="375"/>
        <end position="431"/>
    </location>
</feature>
<organism evidence="3 4">
    <name type="scientific">Glomus cerebriforme</name>
    <dbReference type="NCBI Taxonomy" id="658196"/>
    <lineage>
        <taxon>Eukaryota</taxon>
        <taxon>Fungi</taxon>
        <taxon>Fungi incertae sedis</taxon>
        <taxon>Mucoromycota</taxon>
        <taxon>Glomeromycotina</taxon>
        <taxon>Glomeromycetes</taxon>
        <taxon>Glomerales</taxon>
        <taxon>Glomeraceae</taxon>
        <taxon>Glomus</taxon>
    </lineage>
</organism>
<evidence type="ECO:0000256" key="1">
    <source>
        <dbReference type="SAM" id="Coils"/>
    </source>
</evidence>
<feature type="coiled-coil region" evidence="1">
    <location>
        <begin position="131"/>
        <end position="165"/>
    </location>
</feature>
<accession>A0A397SNE1</accession>
<evidence type="ECO:0000256" key="2">
    <source>
        <dbReference type="SAM" id="MobiDB-lite"/>
    </source>
</evidence>